<sequence length="99" mass="11359">MYRNAAACLPPELLRELQRYAGGEMLYVPAPGSAKKKWGECSGRRSELEARNAEMVRLYLKGERIEELADRYALSVERVRRICYGRRAKKNGTAPLNER</sequence>
<evidence type="ECO:0008006" key="3">
    <source>
        <dbReference type="Google" id="ProtNLM"/>
    </source>
</evidence>
<name>A0ABX0FAT7_9BACL</name>
<evidence type="ECO:0000313" key="2">
    <source>
        <dbReference type="Proteomes" id="UP000800303"/>
    </source>
</evidence>
<dbReference type="NCBIfam" id="NF040785">
    <property type="entry name" value="CD3324_fam"/>
    <property type="match status" value="1"/>
</dbReference>
<keyword evidence="2" id="KW-1185">Reference proteome</keyword>
<dbReference type="Gene3D" id="1.10.10.60">
    <property type="entry name" value="Homeodomain-like"/>
    <property type="match status" value="1"/>
</dbReference>
<proteinExistence type="predicted"/>
<evidence type="ECO:0000313" key="1">
    <source>
        <dbReference type="EMBL" id="NGZ77164.1"/>
    </source>
</evidence>
<dbReference type="EMBL" id="JAAFGS010000007">
    <property type="protein sequence ID" value="NGZ77164.1"/>
    <property type="molecule type" value="Genomic_DNA"/>
</dbReference>
<dbReference type="InterPro" id="IPR049739">
    <property type="entry name" value="YraL-like"/>
</dbReference>
<reference evidence="1 2" key="1">
    <citation type="submission" date="2020-01" db="EMBL/GenBank/DDBJ databases">
        <title>Polyphasic characterisation and genomic insights into a novel alkali tolerant bacterium VR-M41.</title>
        <authorList>
            <person name="Vemuluri V.R."/>
        </authorList>
    </citation>
    <scope>NUCLEOTIDE SEQUENCE [LARGE SCALE GENOMIC DNA]</scope>
    <source>
        <strain evidence="1 2">VR-M41</strain>
    </source>
</reference>
<dbReference type="InterPro" id="IPR009057">
    <property type="entry name" value="Homeodomain-like_sf"/>
</dbReference>
<dbReference type="SUPFAM" id="SSF46689">
    <property type="entry name" value="Homeodomain-like"/>
    <property type="match status" value="1"/>
</dbReference>
<organism evidence="1 2">
    <name type="scientific">Saccharibacillus alkalitolerans</name>
    <dbReference type="NCBI Taxonomy" id="2705290"/>
    <lineage>
        <taxon>Bacteria</taxon>
        <taxon>Bacillati</taxon>
        <taxon>Bacillota</taxon>
        <taxon>Bacilli</taxon>
        <taxon>Bacillales</taxon>
        <taxon>Paenibacillaceae</taxon>
        <taxon>Saccharibacillus</taxon>
    </lineage>
</organism>
<comment type="caution">
    <text evidence="1">The sequence shown here is derived from an EMBL/GenBank/DDBJ whole genome shotgun (WGS) entry which is preliminary data.</text>
</comment>
<accession>A0ABX0FAT7</accession>
<protein>
    <recommendedName>
        <fullName evidence="3">Mor transcription activator domain-containing protein</fullName>
    </recommendedName>
</protein>
<gene>
    <name evidence="1" type="ORF">GYN08_17850</name>
</gene>
<dbReference type="Proteomes" id="UP000800303">
    <property type="component" value="Unassembled WGS sequence"/>
</dbReference>